<feature type="compositionally biased region" description="Basic and acidic residues" evidence="1">
    <location>
        <begin position="138"/>
        <end position="158"/>
    </location>
</feature>
<protein>
    <submittedName>
        <fullName evidence="3">Uncharacterized protein</fullName>
    </submittedName>
</protein>
<accession>A0A3Q7FW10</accession>
<evidence type="ECO:0000256" key="2">
    <source>
        <dbReference type="SAM" id="Phobius"/>
    </source>
</evidence>
<feature type="transmembrane region" description="Helical" evidence="2">
    <location>
        <begin position="65"/>
        <end position="84"/>
    </location>
</feature>
<dbReference type="EnsemblPlants" id="Solyc03g121505.1.1">
    <property type="protein sequence ID" value="Solyc03g121505.1.1"/>
    <property type="gene ID" value="Solyc03g121505.1"/>
</dbReference>
<sequence length="158" mass="18463">MTATRKATDYNRESTSQMFDFHLPLLGENREAKDRWSKEILSTVKLNTRLTSIRPNPQKVHELTVINFHGIYILLLFSLALSSLKYPKIFLHKQFCTAAEPEAPLRRLVRSKSAFSSYISKRVFAVVTIFKVKVKKRKQDDKNFNQEETGKERNEESR</sequence>
<dbReference type="InParanoid" id="A0A3Q7FW10"/>
<feature type="region of interest" description="Disordered" evidence="1">
    <location>
        <begin position="136"/>
        <end position="158"/>
    </location>
</feature>
<keyword evidence="4" id="KW-1185">Reference proteome</keyword>
<evidence type="ECO:0000256" key="1">
    <source>
        <dbReference type="SAM" id="MobiDB-lite"/>
    </source>
</evidence>
<evidence type="ECO:0000313" key="4">
    <source>
        <dbReference type="Proteomes" id="UP000004994"/>
    </source>
</evidence>
<reference evidence="3" key="1">
    <citation type="journal article" date="2012" name="Nature">
        <title>The tomato genome sequence provides insights into fleshy fruit evolution.</title>
        <authorList>
            <consortium name="Tomato Genome Consortium"/>
        </authorList>
    </citation>
    <scope>NUCLEOTIDE SEQUENCE [LARGE SCALE GENOMIC DNA]</scope>
    <source>
        <strain evidence="3">cv. Heinz 1706</strain>
    </source>
</reference>
<dbReference type="Gramene" id="Solyc03g121505.1.1">
    <property type="protein sequence ID" value="Solyc03g121505.1.1"/>
    <property type="gene ID" value="Solyc03g121505.1"/>
</dbReference>
<organism evidence="3">
    <name type="scientific">Solanum lycopersicum</name>
    <name type="common">Tomato</name>
    <name type="synonym">Lycopersicon esculentum</name>
    <dbReference type="NCBI Taxonomy" id="4081"/>
    <lineage>
        <taxon>Eukaryota</taxon>
        <taxon>Viridiplantae</taxon>
        <taxon>Streptophyta</taxon>
        <taxon>Embryophyta</taxon>
        <taxon>Tracheophyta</taxon>
        <taxon>Spermatophyta</taxon>
        <taxon>Magnoliopsida</taxon>
        <taxon>eudicotyledons</taxon>
        <taxon>Gunneridae</taxon>
        <taxon>Pentapetalae</taxon>
        <taxon>asterids</taxon>
        <taxon>lamiids</taxon>
        <taxon>Solanales</taxon>
        <taxon>Solanaceae</taxon>
        <taxon>Solanoideae</taxon>
        <taxon>Solaneae</taxon>
        <taxon>Solanum</taxon>
        <taxon>Solanum subgen. Lycopersicon</taxon>
    </lineage>
</organism>
<dbReference type="AlphaFoldDB" id="A0A3Q7FW10"/>
<reference evidence="3" key="2">
    <citation type="submission" date="2019-01" db="UniProtKB">
        <authorList>
            <consortium name="EnsemblPlants"/>
        </authorList>
    </citation>
    <scope>IDENTIFICATION</scope>
    <source>
        <strain evidence="3">cv. Heinz 1706</strain>
    </source>
</reference>
<keyword evidence="2" id="KW-1133">Transmembrane helix</keyword>
<evidence type="ECO:0000313" key="3">
    <source>
        <dbReference type="EnsemblPlants" id="Solyc03g121505.1.1"/>
    </source>
</evidence>
<keyword evidence="2" id="KW-0472">Membrane</keyword>
<keyword evidence="2" id="KW-0812">Transmembrane</keyword>
<proteinExistence type="predicted"/>
<dbReference type="Proteomes" id="UP000004994">
    <property type="component" value="Chromosome 3"/>
</dbReference>
<name>A0A3Q7FW10_SOLLC</name>